<dbReference type="InterPro" id="IPR025392">
    <property type="entry name" value="DUF4124"/>
</dbReference>
<keyword evidence="4 6" id="KW-0472">Membrane</keyword>
<dbReference type="Proteomes" id="UP000009080">
    <property type="component" value="Chromosome"/>
</dbReference>
<keyword evidence="2 6" id="KW-0812">Transmembrane</keyword>
<evidence type="ECO:0000313" key="8">
    <source>
        <dbReference type="EMBL" id="ACR11871.1"/>
    </source>
</evidence>
<comment type="subcellular location">
    <subcellularLocation>
        <location evidence="1">Membrane</location>
        <topology evidence="1">Multi-pass membrane protein</topology>
    </subcellularLocation>
</comment>
<feature type="region of interest" description="Disordered" evidence="5">
    <location>
        <begin position="320"/>
        <end position="367"/>
    </location>
</feature>
<name>C5BNY9_TERTT</name>
<feature type="transmembrane region" description="Helical" evidence="6">
    <location>
        <begin position="58"/>
        <end position="82"/>
    </location>
</feature>
<sequence>MPIITVIFVLWLGYSLWRGYQKGFWLTTVDLLAFVCAYIACVIWGANVNDMLGFNGLAMLLGYGLVYLLVVLCIGVLPGWLLRRVIKREHRMARFGAALGAFTGVVSGLAGVWVYQLLLAAMQLGGGVSAPLLVEPAAADRLLQNAAGNLMGSVSRAATASVETDPLTKAIAVQLAEKPAETLADVRALGRSAELEALLQSSRAQAAVEAADSDALAETEEFKAFVGHPAFAATRAQMLTDLPETAAGGTMADSKQADSKLAASVAQLWRKADHLRDDPEVLDLMTDPEIRQMLDEKKLTELLMHPKGRLLVARVMQAPAATEPTDRSEAAADQEVLKKAPLQDAPSYRWVDENGMTHFSDNPPESN</sequence>
<dbReference type="KEGG" id="ttu:TERTU_0725"/>
<dbReference type="STRING" id="377629.TERTU_0725"/>
<protein>
    <recommendedName>
        <fullName evidence="7">DUF4124 domain-containing protein</fullName>
    </recommendedName>
</protein>
<evidence type="ECO:0000256" key="4">
    <source>
        <dbReference type="ARBA" id="ARBA00023136"/>
    </source>
</evidence>
<evidence type="ECO:0000256" key="1">
    <source>
        <dbReference type="ARBA" id="ARBA00004141"/>
    </source>
</evidence>
<feature type="transmembrane region" description="Helical" evidence="6">
    <location>
        <begin position="94"/>
        <end position="115"/>
    </location>
</feature>
<feature type="compositionally biased region" description="Basic and acidic residues" evidence="5">
    <location>
        <begin position="324"/>
        <end position="338"/>
    </location>
</feature>
<dbReference type="InterPro" id="IPR003825">
    <property type="entry name" value="Colicin-V_CvpA"/>
</dbReference>
<evidence type="ECO:0000256" key="5">
    <source>
        <dbReference type="SAM" id="MobiDB-lite"/>
    </source>
</evidence>
<dbReference type="RefSeq" id="WP_015817982.1">
    <property type="nucleotide sequence ID" value="NC_012997.1"/>
</dbReference>
<accession>C5BNY9</accession>
<dbReference type="eggNOG" id="COG1286">
    <property type="taxonomic scope" value="Bacteria"/>
</dbReference>
<gene>
    <name evidence="8" type="ordered locus">TERTU_0725</name>
</gene>
<dbReference type="EMBL" id="CP001614">
    <property type="protein sequence ID" value="ACR11871.1"/>
    <property type="molecule type" value="Genomic_DNA"/>
</dbReference>
<dbReference type="Pfam" id="PF13511">
    <property type="entry name" value="DUF4124"/>
    <property type="match status" value="1"/>
</dbReference>
<dbReference type="OrthoDB" id="6386792at2"/>
<dbReference type="AlphaFoldDB" id="C5BNY9"/>
<evidence type="ECO:0000313" key="9">
    <source>
        <dbReference type="Proteomes" id="UP000009080"/>
    </source>
</evidence>
<reference evidence="8 9" key="1">
    <citation type="journal article" date="2009" name="PLoS ONE">
        <title>The complete genome of Teredinibacter turnerae T7901: an intracellular endosymbiont of marine wood-boring bivalves (shipworms).</title>
        <authorList>
            <person name="Yang J.C."/>
            <person name="Madupu R."/>
            <person name="Durkin A.S."/>
            <person name="Ekborg N.A."/>
            <person name="Pedamallu C.S."/>
            <person name="Hostetler J.B."/>
            <person name="Radune D."/>
            <person name="Toms B.S."/>
            <person name="Henrissat B."/>
            <person name="Coutinho P.M."/>
            <person name="Schwarz S."/>
            <person name="Field L."/>
            <person name="Trindade-Silva A.E."/>
            <person name="Soares C.A.G."/>
            <person name="Elshahawi S."/>
            <person name="Hanora A."/>
            <person name="Schmidt E.W."/>
            <person name="Haygood M.G."/>
            <person name="Posfai J."/>
            <person name="Benner J."/>
            <person name="Madinger C."/>
            <person name="Nove J."/>
            <person name="Anton B."/>
            <person name="Chaudhary K."/>
            <person name="Foster J."/>
            <person name="Holman A."/>
            <person name="Kumar S."/>
            <person name="Lessard P.A."/>
            <person name="Luyten Y.A."/>
            <person name="Slatko B."/>
            <person name="Wood N."/>
            <person name="Wu B."/>
            <person name="Teplitski M."/>
            <person name="Mougous J.D."/>
            <person name="Ward N."/>
            <person name="Eisen J.A."/>
            <person name="Badger J.H."/>
            <person name="Distel D.L."/>
        </authorList>
    </citation>
    <scope>NUCLEOTIDE SEQUENCE [LARGE SCALE GENOMIC DNA]</scope>
    <source>
        <strain evidence="9">ATCC 39867 / T7901</strain>
    </source>
</reference>
<dbReference type="Pfam" id="PF02674">
    <property type="entry name" value="Colicin_V"/>
    <property type="match status" value="1"/>
</dbReference>
<dbReference type="GO" id="GO:0016020">
    <property type="term" value="C:membrane"/>
    <property type="evidence" value="ECO:0007669"/>
    <property type="project" value="UniProtKB-SubCell"/>
</dbReference>
<feature type="domain" description="DUF4124" evidence="7">
    <location>
        <begin position="348"/>
        <end position="364"/>
    </location>
</feature>
<keyword evidence="3 6" id="KW-1133">Transmembrane helix</keyword>
<evidence type="ECO:0000259" key="7">
    <source>
        <dbReference type="Pfam" id="PF13511"/>
    </source>
</evidence>
<organism evidence="8 9">
    <name type="scientific">Teredinibacter turnerae (strain ATCC 39867 / T7901)</name>
    <dbReference type="NCBI Taxonomy" id="377629"/>
    <lineage>
        <taxon>Bacteria</taxon>
        <taxon>Pseudomonadati</taxon>
        <taxon>Pseudomonadota</taxon>
        <taxon>Gammaproteobacteria</taxon>
        <taxon>Cellvibrionales</taxon>
        <taxon>Cellvibrionaceae</taxon>
        <taxon>Teredinibacter</taxon>
    </lineage>
</organism>
<evidence type="ECO:0000256" key="6">
    <source>
        <dbReference type="SAM" id="Phobius"/>
    </source>
</evidence>
<feature type="transmembrane region" description="Helical" evidence="6">
    <location>
        <begin position="24"/>
        <end position="46"/>
    </location>
</feature>
<keyword evidence="9" id="KW-1185">Reference proteome</keyword>
<evidence type="ECO:0000256" key="3">
    <source>
        <dbReference type="ARBA" id="ARBA00022989"/>
    </source>
</evidence>
<feature type="compositionally biased region" description="Polar residues" evidence="5">
    <location>
        <begin position="357"/>
        <end position="367"/>
    </location>
</feature>
<evidence type="ECO:0000256" key="2">
    <source>
        <dbReference type="ARBA" id="ARBA00022692"/>
    </source>
</evidence>
<proteinExistence type="predicted"/>
<dbReference type="HOGENOM" id="CLU_695785_0_0_6"/>
<dbReference type="GO" id="GO:0009403">
    <property type="term" value="P:toxin biosynthetic process"/>
    <property type="evidence" value="ECO:0007669"/>
    <property type="project" value="InterPro"/>
</dbReference>